<evidence type="ECO:0000259" key="9">
    <source>
        <dbReference type="PROSITE" id="PS50157"/>
    </source>
</evidence>
<dbReference type="Pfam" id="PF00096">
    <property type="entry name" value="zf-C2H2"/>
    <property type="match status" value="2"/>
</dbReference>
<dbReference type="SUPFAM" id="SSF57667">
    <property type="entry name" value="beta-beta-alpha zinc fingers"/>
    <property type="match status" value="3"/>
</dbReference>
<keyword evidence="11" id="KW-1185">Reference proteome</keyword>
<organism evidence="10 11">
    <name type="scientific">Cordylochernes scorpioides</name>
    <dbReference type="NCBI Taxonomy" id="51811"/>
    <lineage>
        <taxon>Eukaryota</taxon>
        <taxon>Metazoa</taxon>
        <taxon>Ecdysozoa</taxon>
        <taxon>Arthropoda</taxon>
        <taxon>Chelicerata</taxon>
        <taxon>Arachnida</taxon>
        <taxon>Pseudoscorpiones</taxon>
        <taxon>Cheliferoidea</taxon>
        <taxon>Chernetidae</taxon>
        <taxon>Cordylochernes</taxon>
    </lineage>
</organism>
<feature type="domain" description="C2H2-type" evidence="9">
    <location>
        <begin position="70"/>
        <end position="97"/>
    </location>
</feature>
<evidence type="ECO:0000256" key="7">
    <source>
        <dbReference type="ARBA" id="ARBA00023242"/>
    </source>
</evidence>
<sequence>MSDILSDSDTFQEISPERVCAVSDAYKSSLRLLRRNECITPDQFQQFTSNLSRPVYNTKITTKEAGKVMETCKYCGKQLEYKSQLIVHEKTHTGKGSLCVMERSNRKFNVAQHKITHTEEKPFTCDHCPYRSAHKTNFKVHMRKHTDSKPYICDLCGFQTSYSGSLNGHKRNKHTDPALKCKLCKYVARGKADLRSHACKESLCCGECGYRSQSRSHFIRHQEVHNSVLTPAPSVERRVSPRLTSPHI</sequence>
<dbReference type="InterPro" id="IPR013087">
    <property type="entry name" value="Znf_C2H2_type"/>
</dbReference>
<gene>
    <name evidence="10" type="ORF">LAZ67_3005597</name>
</gene>
<dbReference type="Proteomes" id="UP001235939">
    <property type="component" value="Chromosome 03"/>
</dbReference>
<keyword evidence="3" id="KW-0677">Repeat</keyword>
<dbReference type="SMART" id="SM00355">
    <property type="entry name" value="ZnF_C2H2"/>
    <property type="match status" value="5"/>
</dbReference>
<evidence type="ECO:0000313" key="10">
    <source>
        <dbReference type="EMBL" id="UYV65837.1"/>
    </source>
</evidence>
<evidence type="ECO:0000256" key="2">
    <source>
        <dbReference type="ARBA" id="ARBA00022723"/>
    </source>
</evidence>
<keyword evidence="6" id="KW-0238">DNA-binding</keyword>
<keyword evidence="5" id="KW-0862">Zinc</keyword>
<dbReference type="PROSITE" id="PS00028">
    <property type="entry name" value="ZINC_FINGER_C2H2_1"/>
    <property type="match status" value="1"/>
</dbReference>
<feature type="domain" description="C2H2-type" evidence="9">
    <location>
        <begin position="151"/>
        <end position="179"/>
    </location>
</feature>
<evidence type="ECO:0000256" key="3">
    <source>
        <dbReference type="ARBA" id="ARBA00022737"/>
    </source>
</evidence>
<evidence type="ECO:0000256" key="1">
    <source>
        <dbReference type="ARBA" id="ARBA00004123"/>
    </source>
</evidence>
<dbReference type="InterPro" id="IPR036236">
    <property type="entry name" value="Znf_C2H2_sf"/>
</dbReference>
<keyword evidence="2" id="KW-0479">Metal-binding</keyword>
<dbReference type="EMBL" id="CP092865">
    <property type="protein sequence ID" value="UYV65837.1"/>
    <property type="molecule type" value="Genomic_DNA"/>
</dbReference>
<feature type="domain" description="C2H2-type" evidence="9">
    <location>
        <begin position="123"/>
        <end position="150"/>
    </location>
</feature>
<protein>
    <submittedName>
        <fullName evidence="10">ZNF334</fullName>
    </submittedName>
</protein>
<dbReference type="PANTHER" id="PTHR24392">
    <property type="entry name" value="ZINC FINGER PROTEIN"/>
    <property type="match status" value="1"/>
</dbReference>
<evidence type="ECO:0000256" key="4">
    <source>
        <dbReference type="ARBA" id="ARBA00022771"/>
    </source>
</evidence>
<evidence type="ECO:0000256" key="8">
    <source>
        <dbReference type="PROSITE-ProRule" id="PRU00042"/>
    </source>
</evidence>
<dbReference type="Gene3D" id="3.30.160.60">
    <property type="entry name" value="Classic Zinc Finger"/>
    <property type="match status" value="3"/>
</dbReference>
<dbReference type="PROSITE" id="PS50157">
    <property type="entry name" value="ZINC_FINGER_C2H2_2"/>
    <property type="match status" value="3"/>
</dbReference>
<evidence type="ECO:0000313" key="11">
    <source>
        <dbReference type="Proteomes" id="UP001235939"/>
    </source>
</evidence>
<keyword evidence="7" id="KW-0539">Nucleus</keyword>
<reference evidence="10 11" key="1">
    <citation type="submission" date="2022-01" db="EMBL/GenBank/DDBJ databases">
        <title>A chromosomal length assembly of Cordylochernes scorpioides.</title>
        <authorList>
            <person name="Zeh D."/>
            <person name="Zeh J."/>
        </authorList>
    </citation>
    <scope>NUCLEOTIDE SEQUENCE [LARGE SCALE GENOMIC DNA]</scope>
    <source>
        <strain evidence="10">IN4F17</strain>
        <tissue evidence="10">Whole Body</tissue>
    </source>
</reference>
<dbReference type="PANTHER" id="PTHR24392:SF31">
    <property type="entry name" value="C2H2-TYPE DOMAIN-CONTAINING PROTEIN"/>
    <property type="match status" value="1"/>
</dbReference>
<keyword evidence="4 8" id="KW-0863">Zinc-finger</keyword>
<evidence type="ECO:0000256" key="6">
    <source>
        <dbReference type="ARBA" id="ARBA00023125"/>
    </source>
</evidence>
<name>A0ABY6KDL0_9ARAC</name>
<evidence type="ECO:0000256" key="5">
    <source>
        <dbReference type="ARBA" id="ARBA00022833"/>
    </source>
</evidence>
<comment type="subcellular location">
    <subcellularLocation>
        <location evidence="1">Nucleus</location>
    </subcellularLocation>
</comment>
<proteinExistence type="predicted"/>
<accession>A0ABY6KDL0</accession>